<protein>
    <submittedName>
        <fullName evidence="2">LAGLIDADG homing endonuclease</fullName>
    </submittedName>
</protein>
<sequence>MNLSSCFLIGNRKKRFDLTIISRKGICVAKFRIHEDGCSRTGGIEFEIFATLPAYLQSTARKISFFSPMSVAMVNAINENKIDSHQQKDCPS</sequence>
<accession>A0A915HN13</accession>
<reference evidence="2" key="1">
    <citation type="submission" date="2022-11" db="UniProtKB">
        <authorList>
            <consortium name="WormBaseParasite"/>
        </authorList>
    </citation>
    <scope>IDENTIFICATION</scope>
</reference>
<dbReference type="AlphaFoldDB" id="A0A915HN13"/>
<organism evidence="1 2">
    <name type="scientific">Romanomermis culicivorax</name>
    <name type="common">Nematode worm</name>
    <dbReference type="NCBI Taxonomy" id="13658"/>
    <lineage>
        <taxon>Eukaryota</taxon>
        <taxon>Metazoa</taxon>
        <taxon>Ecdysozoa</taxon>
        <taxon>Nematoda</taxon>
        <taxon>Enoplea</taxon>
        <taxon>Dorylaimia</taxon>
        <taxon>Mermithida</taxon>
        <taxon>Mermithoidea</taxon>
        <taxon>Mermithidae</taxon>
        <taxon>Romanomermis</taxon>
    </lineage>
</organism>
<dbReference type="WBParaSite" id="nRc.2.0.1.t02742-RA">
    <property type="protein sequence ID" value="nRc.2.0.1.t02742-RA"/>
    <property type="gene ID" value="nRc.2.0.1.g02742"/>
</dbReference>
<evidence type="ECO:0000313" key="2">
    <source>
        <dbReference type="WBParaSite" id="nRc.2.0.1.t02742-RA"/>
    </source>
</evidence>
<name>A0A915HN13_ROMCU</name>
<evidence type="ECO:0000313" key="1">
    <source>
        <dbReference type="Proteomes" id="UP000887565"/>
    </source>
</evidence>
<keyword evidence="1" id="KW-1185">Reference proteome</keyword>
<dbReference type="Proteomes" id="UP000887565">
    <property type="component" value="Unplaced"/>
</dbReference>
<proteinExistence type="predicted"/>